<dbReference type="SUPFAM" id="SSF51430">
    <property type="entry name" value="NAD(P)-linked oxidoreductase"/>
    <property type="match status" value="1"/>
</dbReference>
<dbReference type="GO" id="GO:0016874">
    <property type="term" value="F:ligase activity"/>
    <property type="evidence" value="ECO:0007669"/>
    <property type="project" value="UniProtKB-KW"/>
</dbReference>
<name>A0AA35S5G4_GEOBA</name>
<reference evidence="10" key="1">
    <citation type="submission" date="2023-03" db="EMBL/GenBank/DDBJ databases">
        <authorList>
            <person name="Steffen K."/>
            <person name="Cardenas P."/>
        </authorList>
    </citation>
    <scope>NUCLEOTIDE SEQUENCE</scope>
</reference>
<evidence type="ECO:0000256" key="5">
    <source>
        <dbReference type="ARBA" id="ARBA00030406"/>
    </source>
</evidence>
<evidence type="ECO:0000256" key="6">
    <source>
        <dbReference type="ARBA" id="ARBA00031154"/>
    </source>
</evidence>
<dbReference type="AlphaFoldDB" id="A0AA35S5G4"/>
<comment type="subunit">
    <text evidence="3">Heterodimer of a catalytic heavy chain and a regulatory light chain.</text>
</comment>
<evidence type="ECO:0000256" key="2">
    <source>
        <dbReference type="ARBA" id="ARBA00008612"/>
    </source>
</evidence>
<protein>
    <recommendedName>
        <fullName evidence="7">GCS light chain</fullName>
    </recommendedName>
    <alternativeName>
        <fullName evidence="5">Gamma-ECS regulatory subunit</fullName>
    </alternativeName>
    <alternativeName>
        <fullName evidence="8">Gamma-glutamylcysteine synthetase regulatory subunit</fullName>
    </alternativeName>
    <alternativeName>
        <fullName evidence="6">Glutamate--cysteine ligase modifier subunit</fullName>
    </alternativeName>
</protein>
<dbReference type="InterPro" id="IPR036812">
    <property type="entry name" value="NAD(P)_OxRdtase_dom_sf"/>
</dbReference>
<keyword evidence="11" id="KW-1185">Reference proteome</keyword>
<accession>A0AA35S5G4</accession>
<gene>
    <name evidence="10" type="ORF">GBAR_LOCUS13392</name>
</gene>
<organism evidence="10 11">
    <name type="scientific">Geodia barretti</name>
    <name type="common">Barrett's horny sponge</name>
    <dbReference type="NCBI Taxonomy" id="519541"/>
    <lineage>
        <taxon>Eukaryota</taxon>
        <taxon>Metazoa</taxon>
        <taxon>Porifera</taxon>
        <taxon>Demospongiae</taxon>
        <taxon>Heteroscleromorpha</taxon>
        <taxon>Tetractinellida</taxon>
        <taxon>Astrophorina</taxon>
        <taxon>Geodiidae</taxon>
        <taxon>Geodia</taxon>
    </lineage>
</organism>
<comment type="pathway">
    <text evidence="1">Sulfur metabolism; glutathione biosynthesis; glutathione from L-cysteine and L-glutamate: step 1/2.</text>
</comment>
<evidence type="ECO:0000313" key="10">
    <source>
        <dbReference type="EMBL" id="CAI8022882.1"/>
    </source>
</evidence>
<evidence type="ECO:0000256" key="4">
    <source>
        <dbReference type="ARBA" id="ARBA00022684"/>
    </source>
</evidence>
<comment type="caution">
    <text evidence="10">The sequence shown here is derived from an EMBL/GenBank/DDBJ whole genome shotgun (WGS) entry which is preliminary data.</text>
</comment>
<dbReference type="GO" id="GO:0035226">
    <property type="term" value="F:glutamate-cysteine ligase catalytic subunit binding"/>
    <property type="evidence" value="ECO:0007669"/>
    <property type="project" value="InterPro"/>
</dbReference>
<dbReference type="PANTHER" id="PTHR13295">
    <property type="entry name" value="GLUTAMATE CYSTEINE LIGASE REGULATORY SUBUNIT"/>
    <property type="match status" value="1"/>
</dbReference>
<evidence type="ECO:0000256" key="8">
    <source>
        <dbReference type="ARBA" id="ARBA00032926"/>
    </source>
</evidence>
<sequence>MVLPVEIIAQLYVCPPSLSLSLLPSALEELGLQDVDSVVVAFPPSPHSPENMAAMKEVWKSVEQLVHDGVTETVGVADLMRPQLEELLSWATIKPMTDQLNLAHCCIIPQDLKDFSKNHNVTLNTHNDERDILPPPQLQALVGGVCGNHDNQWGYSWATRYTSIIHMRGIIAHKGYLLELQKTQ</sequence>
<dbReference type="Pfam" id="PF00248">
    <property type="entry name" value="Aldo_ket_red"/>
    <property type="match status" value="1"/>
</dbReference>
<dbReference type="PANTHER" id="PTHR13295:SF4">
    <property type="entry name" value="GLUTAMATE--CYSTEINE LIGASE REGULATORY SUBUNIT"/>
    <property type="match status" value="1"/>
</dbReference>
<evidence type="ECO:0000259" key="9">
    <source>
        <dbReference type="Pfam" id="PF00248"/>
    </source>
</evidence>
<keyword evidence="10" id="KW-0436">Ligase</keyword>
<dbReference type="InterPro" id="IPR032963">
    <property type="entry name" value="Gclm"/>
</dbReference>
<dbReference type="InterPro" id="IPR023210">
    <property type="entry name" value="NADP_OxRdtase_dom"/>
</dbReference>
<evidence type="ECO:0000313" key="11">
    <source>
        <dbReference type="Proteomes" id="UP001174909"/>
    </source>
</evidence>
<dbReference type="Proteomes" id="UP001174909">
    <property type="component" value="Unassembled WGS sequence"/>
</dbReference>
<dbReference type="GO" id="GO:0017109">
    <property type="term" value="C:glutamate-cysteine ligase complex"/>
    <property type="evidence" value="ECO:0007669"/>
    <property type="project" value="TreeGrafter"/>
</dbReference>
<dbReference type="GO" id="GO:0006750">
    <property type="term" value="P:glutathione biosynthetic process"/>
    <property type="evidence" value="ECO:0007669"/>
    <property type="project" value="UniProtKB-KW"/>
</dbReference>
<evidence type="ECO:0000256" key="7">
    <source>
        <dbReference type="ARBA" id="ARBA00031732"/>
    </source>
</evidence>
<dbReference type="EMBL" id="CASHTH010001979">
    <property type="protein sequence ID" value="CAI8022882.1"/>
    <property type="molecule type" value="Genomic_DNA"/>
</dbReference>
<dbReference type="Gene3D" id="3.20.20.100">
    <property type="entry name" value="NADP-dependent oxidoreductase domain"/>
    <property type="match status" value="1"/>
</dbReference>
<evidence type="ECO:0000256" key="3">
    <source>
        <dbReference type="ARBA" id="ARBA00011532"/>
    </source>
</evidence>
<comment type="similarity">
    <text evidence="2">Belongs to the aldo/keto reductase family. Glutamate--cysteine ligase light chain subfamily.</text>
</comment>
<proteinExistence type="inferred from homology"/>
<dbReference type="GO" id="GO:0030234">
    <property type="term" value="F:enzyme regulator activity"/>
    <property type="evidence" value="ECO:0007669"/>
    <property type="project" value="TreeGrafter"/>
</dbReference>
<evidence type="ECO:0000256" key="1">
    <source>
        <dbReference type="ARBA" id="ARBA00005006"/>
    </source>
</evidence>
<keyword evidence="4" id="KW-0317">Glutathione biosynthesis</keyword>
<feature type="domain" description="NADP-dependent oxidoreductase" evidence="9">
    <location>
        <begin position="27"/>
        <end position="123"/>
    </location>
</feature>